<keyword evidence="3" id="KW-1185">Reference proteome</keyword>
<dbReference type="AlphaFoldDB" id="E0RX46"/>
<protein>
    <recommendedName>
        <fullName evidence="1">DUF5672 domain-containing protein</fullName>
    </recommendedName>
</protein>
<organism evidence="2 3">
    <name type="scientific">Butyrivibrio proteoclasticus (strain ATCC 51982 / DSM 14932 / B316)</name>
    <name type="common">Clostridium proteoclasticum</name>
    <dbReference type="NCBI Taxonomy" id="515622"/>
    <lineage>
        <taxon>Bacteria</taxon>
        <taxon>Bacillati</taxon>
        <taxon>Bacillota</taxon>
        <taxon>Clostridia</taxon>
        <taxon>Lachnospirales</taxon>
        <taxon>Lachnospiraceae</taxon>
        <taxon>Butyrivibrio</taxon>
    </lineage>
</organism>
<dbReference type="EMBL" id="CP001810">
    <property type="protein sequence ID" value="ADL35257.1"/>
    <property type="molecule type" value="Genomic_DNA"/>
</dbReference>
<dbReference type="Proteomes" id="UP000001299">
    <property type="component" value="Chromosome 1"/>
</dbReference>
<feature type="domain" description="DUF5672" evidence="1">
    <location>
        <begin position="65"/>
        <end position="197"/>
    </location>
</feature>
<dbReference type="HOGENOM" id="CLU_082665_0_0_9"/>
<evidence type="ECO:0000259" key="1">
    <source>
        <dbReference type="Pfam" id="PF18922"/>
    </source>
</evidence>
<accession>E0RX46</accession>
<evidence type="ECO:0000313" key="3">
    <source>
        <dbReference type="Proteomes" id="UP000001299"/>
    </source>
</evidence>
<name>E0RX46_BUTPB</name>
<reference evidence="2 3" key="1">
    <citation type="journal article" date="2010" name="PLoS ONE">
        <title>The glycobiome of the rumen bacterium Butyrivibrio proteoclasticus B316(T) highlights adaptation to a polysaccharide-rich environment.</title>
        <authorList>
            <person name="Kelly W.J."/>
            <person name="Leahy S.C."/>
            <person name="Altermann E."/>
            <person name="Yeoman C.J."/>
            <person name="Dunne J.C."/>
            <person name="Kong Z."/>
            <person name="Pacheco D.M."/>
            <person name="Li D."/>
            <person name="Noel S.J."/>
            <person name="Moon C.D."/>
            <person name="Cookson A.L."/>
            <person name="Attwood G.T."/>
        </authorList>
    </citation>
    <scope>NUCLEOTIDE SEQUENCE [LARGE SCALE GENOMIC DNA]</scope>
    <source>
        <strain evidence="3">ATCC 51982 / DSM 14932 / B316</strain>
    </source>
</reference>
<dbReference type="STRING" id="515622.bpr_I2524"/>
<dbReference type="InterPro" id="IPR043729">
    <property type="entry name" value="DUF5672"/>
</dbReference>
<dbReference type="Pfam" id="PF18922">
    <property type="entry name" value="DUF5672"/>
    <property type="match status" value="1"/>
</dbReference>
<proteinExistence type="predicted"/>
<dbReference type="eggNOG" id="ENOG5032WAD">
    <property type="taxonomic scope" value="Bacteria"/>
</dbReference>
<sequence>MTSVDIYETLKAMEYSMREIEFGDAVIVTHKKPLFMPKGIRYSHTDKLDNIDKFNYKMTYELGEHIRTNYALIVHADGFVIHPENWRDEFLEYDYIGSPWPLPTNEYAYRDSRGEICRVGNSVSIRSKRLMDYPKTHDLPWEKGFDDFYNEDIFLCCMHKNEMEDDGLRWAPIEKAVLFGREHPLPENKGIEPFVFHKWWGENENYPRFYSPVKRFKNAVRPLLFWRRTRKWKEEHNVQ</sequence>
<evidence type="ECO:0000313" key="2">
    <source>
        <dbReference type="EMBL" id="ADL35257.1"/>
    </source>
</evidence>
<gene>
    <name evidence="2" type="ordered locus">bpr_I2524</name>
</gene>
<dbReference type="KEGG" id="bpb:bpr_I2524"/>